<comment type="caution">
    <text evidence="1">The sequence shown here is derived from an EMBL/GenBank/DDBJ whole genome shotgun (WGS) entry which is preliminary data.</text>
</comment>
<dbReference type="AlphaFoldDB" id="A0A6M1LUX9"/>
<gene>
    <name evidence="1" type="ORF">G3576_30225</name>
</gene>
<dbReference type="EMBL" id="JAAIKB010000030">
    <property type="protein sequence ID" value="NGM24305.1"/>
    <property type="molecule type" value="Genomic_DNA"/>
</dbReference>
<sequence>MRKNDLSDRWVAVLKECALSSSITQWTTLDPPNFDAEQTCLYVEIQSLNVVIRAEHSKANEFSVSASSLDAERRHGAIKEVGAWIQIATDITGAQRQETLVRLCLTTFLLSAQANLQLERFELMLRAIADDFYGGIV</sequence>
<accession>A0A6M1LUX9</accession>
<keyword evidence="2" id="KW-1185">Reference proteome</keyword>
<dbReference type="RefSeq" id="WP_164698216.1">
    <property type="nucleotide sequence ID" value="NZ_JAAIKB010000030.1"/>
</dbReference>
<evidence type="ECO:0000313" key="2">
    <source>
        <dbReference type="Proteomes" id="UP000475385"/>
    </source>
</evidence>
<evidence type="ECO:0000313" key="1">
    <source>
        <dbReference type="EMBL" id="NGM24305.1"/>
    </source>
</evidence>
<organism evidence="1 2">
    <name type="scientific">Falsiroseomonas algicola</name>
    <dbReference type="NCBI Taxonomy" id="2716930"/>
    <lineage>
        <taxon>Bacteria</taxon>
        <taxon>Pseudomonadati</taxon>
        <taxon>Pseudomonadota</taxon>
        <taxon>Alphaproteobacteria</taxon>
        <taxon>Acetobacterales</taxon>
        <taxon>Roseomonadaceae</taxon>
        <taxon>Falsiroseomonas</taxon>
    </lineage>
</organism>
<reference evidence="1 2" key="1">
    <citation type="submission" date="2020-03" db="EMBL/GenBank/DDBJ databases">
        <title>Roseomonas stagni sp. nov., isolated from pond water in Japan.</title>
        <authorList>
            <person name="Furuhata K."/>
            <person name="Miyamoto H."/>
            <person name="Goto K."/>
        </authorList>
    </citation>
    <scope>NUCLEOTIDE SEQUENCE [LARGE SCALE GENOMIC DNA]</scope>
    <source>
        <strain evidence="1 2">PeD5</strain>
    </source>
</reference>
<name>A0A6M1LUX9_9PROT</name>
<protein>
    <submittedName>
        <fullName evidence="1">Uncharacterized protein</fullName>
    </submittedName>
</protein>
<dbReference type="Proteomes" id="UP000475385">
    <property type="component" value="Unassembled WGS sequence"/>
</dbReference>
<proteinExistence type="predicted"/>